<evidence type="ECO:0000256" key="2">
    <source>
        <dbReference type="PIRSR" id="PIRSR004789-51"/>
    </source>
</evidence>
<dbReference type="OrthoDB" id="9801109at2"/>
<dbReference type="PIRSF" id="PIRSF004789">
    <property type="entry name" value="DR1281"/>
    <property type="match status" value="1"/>
</dbReference>
<protein>
    <submittedName>
        <fullName evidence="3">Metallophosphoesterase</fullName>
    </submittedName>
</protein>
<sequence length="259" mass="28738">MNILFIGDIFGEIGREMVSDYLPRVKNKYHADFVIGNGENASHGKGLLKKHYDELLFSGVSMITMGNHTYAKKEIFDYIDEADRLIVPYNKPKALPGTGSRVIILKGKKIRITNLLGITFMDGHAQNPFESIQDILESDESDIHIIDFHGEATSDKLAFGYYVDGKVAAVLGTHTHVATADERILPKGTAFQCDVGMTGPYNSVIGCEAEPIIERNIKGIMTPFKVAEAPGQFLATLLCFDDNKVKEIKRIRIDPDHPL</sequence>
<dbReference type="GO" id="GO:0004113">
    <property type="term" value="F:2',3'-cyclic-nucleotide 3'-phosphodiesterase activity"/>
    <property type="evidence" value="ECO:0007669"/>
    <property type="project" value="TreeGrafter"/>
</dbReference>
<dbReference type="PATRIC" id="fig|999415.3.peg.454"/>
<evidence type="ECO:0000313" key="3">
    <source>
        <dbReference type="EMBL" id="EMD17306.1"/>
    </source>
</evidence>
<dbReference type="eggNOG" id="COG1692">
    <property type="taxonomic scope" value="Bacteria"/>
</dbReference>
<evidence type="ECO:0000313" key="4">
    <source>
        <dbReference type="Proteomes" id="UP000011758"/>
    </source>
</evidence>
<feature type="binding site" evidence="2">
    <location>
        <position position="149"/>
    </location>
    <ligand>
        <name>Fe cation</name>
        <dbReference type="ChEBI" id="CHEBI:24875"/>
        <label>2</label>
    </ligand>
</feature>
<feature type="binding site" evidence="2">
    <location>
        <position position="176"/>
    </location>
    <ligand>
        <name>Fe cation</name>
        <dbReference type="ChEBI" id="CHEBI:24875"/>
        <label>1</label>
    </ligand>
</feature>
<feature type="binding site" evidence="2">
    <location>
        <position position="39"/>
    </location>
    <ligand>
        <name>Fe cation</name>
        <dbReference type="ChEBI" id="CHEBI:24875"/>
        <label>2</label>
    </ligand>
</feature>
<feature type="binding site" evidence="2">
    <location>
        <position position="174"/>
    </location>
    <ligand>
        <name>Fe cation</name>
        <dbReference type="ChEBI" id="CHEBI:24875"/>
        <label>2</label>
    </ligand>
</feature>
<dbReference type="RefSeq" id="WP_004801660.1">
    <property type="nucleotide sequence ID" value="NZ_KB446646.1"/>
</dbReference>
<dbReference type="Pfam" id="PF13277">
    <property type="entry name" value="YmdB"/>
    <property type="match status" value="1"/>
</dbReference>
<keyword evidence="2" id="KW-0479">Metal-binding</keyword>
<dbReference type="SUPFAM" id="SSF56300">
    <property type="entry name" value="Metallo-dependent phosphatases"/>
    <property type="match status" value="1"/>
</dbReference>
<comment type="caution">
    <text evidence="3">The sequence shown here is derived from an EMBL/GenBank/DDBJ whole genome shotgun (WGS) entry which is preliminary data.</text>
</comment>
<evidence type="ECO:0000256" key="1">
    <source>
        <dbReference type="PIRSR" id="PIRSR004789-50"/>
    </source>
</evidence>
<dbReference type="InterPro" id="IPR005235">
    <property type="entry name" value="YmdB-like"/>
</dbReference>
<keyword evidence="4" id="KW-1185">Reference proteome</keyword>
<proteinExistence type="predicted"/>
<feature type="binding site" evidence="2">
    <location>
        <position position="40"/>
    </location>
    <ligand>
        <name>Fe cation</name>
        <dbReference type="ChEBI" id="CHEBI:24875"/>
        <label>1</label>
    </ligand>
</feature>
<feature type="active site" description="Proton donor" evidence="1">
    <location>
        <position position="68"/>
    </location>
</feature>
<dbReference type="EMBL" id="AGEJ01000008">
    <property type="protein sequence ID" value="EMD17306.1"/>
    <property type="molecule type" value="Genomic_DNA"/>
</dbReference>
<feature type="binding site" evidence="2">
    <location>
        <position position="67"/>
    </location>
    <ligand>
        <name>Fe cation</name>
        <dbReference type="ChEBI" id="CHEBI:24875"/>
        <label>2</label>
    </ligand>
</feature>
<gene>
    <name evidence="3" type="ORF">HMPREF9943_00459</name>
</gene>
<dbReference type="GO" id="GO:0046872">
    <property type="term" value="F:metal ion binding"/>
    <property type="evidence" value="ECO:0007669"/>
    <property type="project" value="UniProtKB-KW"/>
</dbReference>
<dbReference type="BioCyc" id="ECAT999415-HMP:GTTI-469-MONOMER"/>
<organism evidence="3 4">
    <name type="scientific">Eggerthia catenaformis OT 569 = DSM 20559</name>
    <dbReference type="NCBI Taxonomy" id="999415"/>
    <lineage>
        <taxon>Bacteria</taxon>
        <taxon>Bacillati</taxon>
        <taxon>Bacillota</taxon>
        <taxon>Erysipelotrichia</taxon>
        <taxon>Erysipelotrichales</taxon>
        <taxon>Coprobacillaceae</taxon>
        <taxon>Eggerthia</taxon>
    </lineage>
</organism>
<name>M2Q4X9_9FIRM</name>
<dbReference type="InterPro" id="IPR029052">
    <property type="entry name" value="Metallo-depent_PP-like"/>
</dbReference>
<feature type="binding site" evidence="2">
    <location>
        <position position="8"/>
    </location>
    <ligand>
        <name>Fe cation</name>
        <dbReference type="ChEBI" id="CHEBI:24875"/>
        <label>1</label>
    </ligand>
</feature>
<feature type="binding site" evidence="2">
    <location>
        <position position="39"/>
    </location>
    <ligand>
        <name>Fe cation</name>
        <dbReference type="ChEBI" id="CHEBI:24875"/>
        <label>1</label>
    </ligand>
</feature>
<dbReference type="PANTHER" id="PTHR36303">
    <property type="entry name" value="2',3'-CYCLIC-NUCLEOTIDE 2'-PHOSPHODIESTERASE"/>
    <property type="match status" value="1"/>
</dbReference>
<dbReference type="PANTHER" id="PTHR36303:SF1">
    <property type="entry name" value="2',3'-CYCLIC-NUCLEOTIDE 2'-PHOSPHODIESTERASE"/>
    <property type="match status" value="1"/>
</dbReference>
<reference evidence="3 4" key="1">
    <citation type="submission" date="2013-02" db="EMBL/GenBank/DDBJ databases">
        <title>The Genome Sequence of Lactobacillus catenaformis F0143.</title>
        <authorList>
            <consortium name="The Broad Institute Genome Sequencing Platform"/>
            <person name="Earl A."/>
            <person name="Ward D."/>
            <person name="Feldgarden M."/>
            <person name="Gevers D."/>
            <person name="Izard J."/>
            <person name="Blanton J.M."/>
            <person name="Mathney J."/>
            <person name="Dewhirst F.E."/>
            <person name="Young S.K."/>
            <person name="Zeng Q."/>
            <person name="Gargeya S."/>
            <person name="Fitzgerald M."/>
            <person name="Haas B."/>
            <person name="Abouelleil A."/>
            <person name="Alvarado L."/>
            <person name="Arachchi H.M."/>
            <person name="Berlin A."/>
            <person name="Chapman S.B."/>
            <person name="Gearin G."/>
            <person name="Goldberg J."/>
            <person name="Griggs A."/>
            <person name="Gujja S."/>
            <person name="Hansen M."/>
            <person name="Heiman D."/>
            <person name="Howarth C."/>
            <person name="Larimer J."/>
            <person name="Lui A."/>
            <person name="MacDonald P.J.P."/>
            <person name="McCowen C."/>
            <person name="Montmayeur A."/>
            <person name="Murphy C."/>
            <person name="Neiman D."/>
            <person name="Pearson M."/>
            <person name="Priest M."/>
            <person name="Roberts A."/>
            <person name="Saif S."/>
            <person name="Shea T."/>
            <person name="Sisk P."/>
            <person name="Stolte C."/>
            <person name="Sykes S."/>
            <person name="Wortman J."/>
            <person name="Nusbaum C."/>
            <person name="Birren B."/>
        </authorList>
    </citation>
    <scope>NUCLEOTIDE SEQUENCE [LARGE SCALE GENOMIC DNA]</scope>
    <source>
        <strain evidence="3 4">OT 569</strain>
    </source>
</reference>
<dbReference type="Gene3D" id="3.60.21.10">
    <property type="match status" value="1"/>
</dbReference>
<dbReference type="NCBIfam" id="TIGR00282">
    <property type="entry name" value="TIGR00282 family metallophosphoesterase"/>
    <property type="match status" value="1"/>
</dbReference>
<dbReference type="STRING" id="999415.HMPREF9943_00459"/>
<dbReference type="Proteomes" id="UP000011758">
    <property type="component" value="Unassembled WGS sequence"/>
</dbReference>
<accession>M2Q4X9</accession>
<dbReference type="AlphaFoldDB" id="M2Q4X9"/>